<dbReference type="Gramene" id="TKW09473">
    <property type="protein sequence ID" value="TKW09473"/>
    <property type="gene ID" value="SEVIR_6G103650v2"/>
</dbReference>
<gene>
    <name evidence="2" type="ORF">SEVIR_6G103650v2</name>
</gene>
<accession>A0A4U6U6W9</accession>
<organism evidence="2 3">
    <name type="scientific">Setaria viridis</name>
    <name type="common">Green bristlegrass</name>
    <name type="synonym">Setaria italica subsp. viridis</name>
    <dbReference type="NCBI Taxonomy" id="4556"/>
    <lineage>
        <taxon>Eukaryota</taxon>
        <taxon>Viridiplantae</taxon>
        <taxon>Streptophyta</taxon>
        <taxon>Embryophyta</taxon>
        <taxon>Tracheophyta</taxon>
        <taxon>Spermatophyta</taxon>
        <taxon>Magnoliopsida</taxon>
        <taxon>Liliopsida</taxon>
        <taxon>Poales</taxon>
        <taxon>Poaceae</taxon>
        <taxon>PACMAD clade</taxon>
        <taxon>Panicoideae</taxon>
        <taxon>Panicodae</taxon>
        <taxon>Paniceae</taxon>
        <taxon>Cenchrinae</taxon>
        <taxon>Setaria</taxon>
    </lineage>
</organism>
<name>A0A4U6U6W9_SETVI</name>
<feature type="chain" id="PRO_5020288025" evidence="1">
    <location>
        <begin position="34"/>
        <end position="70"/>
    </location>
</feature>
<dbReference type="OMA" id="TFQRKER"/>
<proteinExistence type="predicted"/>
<keyword evidence="3" id="KW-1185">Reference proteome</keyword>
<dbReference type="AlphaFoldDB" id="A0A4U6U6W9"/>
<evidence type="ECO:0000256" key="1">
    <source>
        <dbReference type="SAM" id="SignalP"/>
    </source>
</evidence>
<evidence type="ECO:0000313" key="2">
    <source>
        <dbReference type="EMBL" id="TKW09473.1"/>
    </source>
</evidence>
<evidence type="ECO:0000313" key="3">
    <source>
        <dbReference type="Proteomes" id="UP000298652"/>
    </source>
</evidence>
<sequence length="70" mass="7982">MHMGALAGVPKKGLHSLLLLVSWQLWLERNARTFQRKERPAHVLMLQIKEEDRAWEMAGAKHLAGLLGEI</sequence>
<reference evidence="2" key="1">
    <citation type="submission" date="2019-03" db="EMBL/GenBank/DDBJ databases">
        <title>WGS assembly of Setaria viridis.</title>
        <authorList>
            <person name="Huang P."/>
            <person name="Jenkins J."/>
            <person name="Grimwood J."/>
            <person name="Barry K."/>
            <person name="Healey A."/>
            <person name="Mamidi S."/>
            <person name="Sreedasyam A."/>
            <person name="Shu S."/>
            <person name="Feldman M."/>
            <person name="Wu J."/>
            <person name="Yu Y."/>
            <person name="Chen C."/>
            <person name="Johnson J."/>
            <person name="Rokhsar D."/>
            <person name="Baxter I."/>
            <person name="Schmutz J."/>
            <person name="Brutnell T."/>
            <person name="Kellogg E."/>
        </authorList>
    </citation>
    <scope>NUCLEOTIDE SEQUENCE [LARGE SCALE GENOMIC DNA]</scope>
</reference>
<protein>
    <submittedName>
        <fullName evidence="2">Uncharacterized protein</fullName>
    </submittedName>
</protein>
<dbReference type="Proteomes" id="UP000298652">
    <property type="component" value="Chromosome 6"/>
</dbReference>
<dbReference type="EMBL" id="CM016557">
    <property type="protein sequence ID" value="TKW09473.1"/>
    <property type="molecule type" value="Genomic_DNA"/>
</dbReference>
<feature type="signal peptide" evidence="1">
    <location>
        <begin position="1"/>
        <end position="33"/>
    </location>
</feature>
<keyword evidence="1" id="KW-0732">Signal</keyword>